<dbReference type="EMBL" id="AP024416">
    <property type="protein sequence ID" value="BCR84084.1"/>
    <property type="molecule type" value="Genomic_DNA"/>
</dbReference>
<dbReference type="KEGG" id="ache:ACHE_11486S"/>
<dbReference type="Proteomes" id="UP000637239">
    <property type="component" value="Chromosome 1"/>
</dbReference>
<protein>
    <submittedName>
        <fullName evidence="1">Uncharacterized protein</fullName>
    </submittedName>
</protein>
<name>A0A7R7VHY7_ASPCH</name>
<reference evidence="1" key="2">
    <citation type="submission" date="2021-02" db="EMBL/GenBank/DDBJ databases">
        <title>Aspergillus chevalieri M1 genome sequence.</title>
        <authorList>
            <person name="Kadooka C."/>
            <person name="Mori K."/>
            <person name="Futagami T."/>
        </authorList>
    </citation>
    <scope>NUCLEOTIDE SEQUENCE</scope>
    <source>
        <strain evidence="1">M1</strain>
    </source>
</reference>
<keyword evidence="2" id="KW-1185">Reference proteome</keyword>
<dbReference type="GeneID" id="66978443"/>
<proteinExistence type="predicted"/>
<evidence type="ECO:0000313" key="2">
    <source>
        <dbReference type="Proteomes" id="UP000637239"/>
    </source>
</evidence>
<gene>
    <name evidence="1" type="ORF">ACHE_11486S</name>
</gene>
<dbReference type="AlphaFoldDB" id="A0A7R7VHY7"/>
<organism evidence="1 2">
    <name type="scientific">Aspergillus chevalieri</name>
    <name type="common">Eurotium chevalieri</name>
    <dbReference type="NCBI Taxonomy" id="182096"/>
    <lineage>
        <taxon>Eukaryota</taxon>
        <taxon>Fungi</taxon>
        <taxon>Dikarya</taxon>
        <taxon>Ascomycota</taxon>
        <taxon>Pezizomycotina</taxon>
        <taxon>Eurotiomycetes</taxon>
        <taxon>Eurotiomycetidae</taxon>
        <taxon>Eurotiales</taxon>
        <taxon>Aspergillaceae</taxon>
        <taxon>Aspergillus</taxon>
        <taxon>Aspergillus subgen. Aspergillus</taxon>
    </lineage>
</organism>
<sequence length="107" mass="11800">MQGGYNSFLIPVNQAAQNSQGGTINGFYRRHGIEENSCDSDKSWFTIDKWDGNLGPYCHALQHGSPQEEKDICKKGSKDAVGPRGFDVGEYAYKWDGGAYHPAGKNK</sequence>
<evidence type="ECO:0000313" key="1">
    <source>
        <dbReference type="EMBL" id="BCR84084.1"/>
    </source>
</evidence>
<accession>A0A7R7VHY7</accession>
<reference evidence="1" key="1">
    <citation type="submission" date="2021-01" db="EMBL/GenBank/DDBJ databases">
        <authorList>
            <consortium name="Aspergillus chevalieri M1 genome sequencing consortium"/>
            <person name="Kazuki M."/>
            <person name="Futagami T."/>
        </authorList>
    </citation>
    <scope>NUCLEOTIDE SEQUENCE</scope>
    <source>
        <strain evidence="1">M1</strain>
    </source>
</reference>
<dbReference type="RefSeq" id="XP_043132606.1">
    <property type="nucleotide sequence ID" value="XM_043276060.1"/>
</dbReference>